<sequence>METAGKQIKKLREQQNQSVKDMAEALGVPLDTLEAWERGKKVLVAPDLARIADYFNVSTDFLLDRRKEDMEFHLQNPYSLAGYIFHLDHQRVEKEEMADMVSYIQARRRIKQFLGE</sequence>
<dbReference type="Proteomes" id="UP000188184">
    <property type="component" value="Plasmid unnamed1"/>
</dbReference>
<reference evidence="3 4" key="1">
    <citation type="submission" date="2017-02" db="EMBL/GenBank/DDBJ databases">
        <title>The complete genomic sequence of a novel cold adapted crude oil-degrading bacterium Planococcus qaidamina Y42.</title>
        <authorList>
            <person name="Yang R."/>
        </authorList>
    </citation>
    <scope>NUCLEOTIDE SEQUENCE [LARGE SCALE GENOMIC DNA]</scope>
    <source>
        <strain evidence="3 4">Y42</strain>
        <plasmid evidence="3 4">unnamed1</plasmid>
    </source>
</reference>
<dbReference type="OrthoDB" id="8115576at2"/>
<dbReference type="KEGG" id="pmar:B0X71_19040"/>
<dbReference type="Gene3D" id="1.10.260.40">
    <property type="entry name" value="lambda repressor-like DNA-binding domains"/>
    <property type="match status" value="1"/>
</dbReference>
<dbReference type="AlphaFoldDB" id="A0A1Q2L491"/>
<dbReference type="SUPFAM" id="SSF47413">
    <property type="entry name" value="lambda repressor-like DNA-binding domains"/>
    <property type="match status" value="1"/>
</dbReference>
<protein>
    <recommendedName>
        <fullName evidence="2">HTH cro/C1-type domain-containing protein</fullName>
    </recommendedName>
</protein>
<gene>
    <name evidence="3" type="ORF">B0X71_19040</name>
</gene>
<dbReference type="InterPro" id="IPR010982">
    <property type="entry name" value="Lambda_DNA-bd_dom_sf"/>
</dbReference>
<evidence type="ECO:0000259" key="2">
    <source>
        <dbReference type="PROSITE" id="PS50943"/>
    </source>
</evidence>
<dbReference type="EMBL" id="CP019641">
    <property type="protein sequence ID" value="AQQ55278.1"/>
    <property type="molecule type" value="Genomic_DNA"/>
</dbReference>
<dbReference type="PANTHER" id="PTHR46558:SF11">
    <property type="entry name" value="HTH-TYPE TRANSCRIPTIONAL REGULATOR XRE"/>
    <property type="match status" value="1"/>
</dbReference>
<evidence type="ECO:0000256" key="1">
    <source>
        <dbReference type="ARBA" id="ARBA00023125"/>
    </source>
</evidence>
<keyword evidence="3" id="KW-0614">Plasmid</keyword>
<keyword evidence="4" id="KW-1185">Reference proteome</keyword>
<evidence type="ECO:0000313" key="4">
    <source>
        <dbReference type="Proteomes" id="UP000188184"/>
    </source>
</evidence>
<dbReference type="GO" id="GO:0003677">
    <property type="term" value="F:DNA binding"/>
    <property type="evidence" value="ECO:0007669"/>
    <property type="project" value="UniProtKB-KW"/>
</dbReference>
<name>A0A1Q2L491_9BACL</name>
<dbReference type="CDD" id="cd00093">
    <property type="entry name" value="HTH_XRE"/>
    <property type="match status" value="1"/>
</dbReference>
<proteinExistence type="predicted"/>
<keyword evidence="1" id="KW-0238">DNA-binding</keyword>
<dbReference type="InterPro" id="IPR001387">
    <property type="entry name" value="Cro/C1-type_HTH"/>
</dbReference>
<organism evidence="3 4">
    <name type="scientific">Planococcus lenghuensis</name>
    <dbReference type="NCBI Taxonomy" id="2213202"/>
    <lineage>
        <taxon>Bacteria</taxon>
        <taxon>Bacillati</taxon>
        <taxon>Bacillota</taxon>
        <taxon>Bacilli</taxon>
        <taxon>Bacillales</taxon>
        <taxon>Caryophanaceae</taxon>
        <taxon>Planococcus</taxon>
    </lineage>
</organism>
<dbReference type="PROSITE" id="PS50943">
    <property type="entry name" value="HTH_CROC1"/>
    <property type="match status" value="1"/>
</dbReference>
<evidence type="ECO:0000313" key="3">
    <source>
        <dbReference type="EMBL" id="AQQ55278.1"/>
    </source>
</evidence>
<geneLocation type="plasmid" evidence="3 4">
    <name>unnamed1</name>
</geneLocation>
<dbReference type="SMART" id="SM00530">
    <property type="entry name" value="HTH_XRE"/>
    <property type="match status" value="1"/>
</dbReference>
<feature type="domain" description="HTH cro/C1-type" evidence="2">
    <location>
        <begin position="8"/>
        <end position="62"/>
    </location>
</feature>
<accession>A0A1Q2L491</accession>
<dbReference type="Pfam" id="PF12844">
    <property type="entry name" value="HTH_19"/>
    <property type="match status" value="1"/>
</dbReference>
<dbReference type="PANTHER" id="PTHR46558">
    <property type="entry name" value="TRACRIPTIONAL REGULATORY PROTEIN-RELATED-RELATED"/>
    <property type="match status" value="1"/>
</dbReference>
<dbReference type="RefSeq" id="WP_077591138.1">
    <property type="nucleotide sequence ID" value="NZ_CP019641.1"/>
</dbReference>